<evidence type="ECO:0000313" key="2">
    <source>
        <dbReference type="Proteomes" id="UP001148662"/>
    </source>
</evidence>
<sequence>MSLILDEFSVFLNRHNISFSQLILTMLSPRTEHKLAEDILSSSTAILEAFSEHPVASDAARQFAHKTAIEIYSDELDDLTSVDAGWHFNHANCTTKQVTEFRLEKMAEDMQSTAPHLTEVLDSLLIGRKKLRQDEMEIDEDDGPGDSGQMGSRGKMKARRTQKHPAVRSVKRVAISSMLMQGRNQKANWLQSLCGLFLHANNTPQKVIDTLAQLGLSTSLSSIHRALDSLIACAKDEIKALGKTLTIGYCYDNFDVDMRSAIPTVEKSGDSLRHLTAGLVFPLHLDISLADLDCANFLWSRSPYNPRATASVITDWRKLLRLHEELREAEGADELTARDRFCVWQFLHDLIYFRPPGFAVHKDKLGLPEILEQLPVEKTPITPLQTTLDNNAEVAGNIDTIRHILEQTGVGDLKHVKAQVVDIGNHVIIIHGDVGTGEKVELALDRRSQEDTLWLRLQRVVFVDGVFHLKMACADALWRIFLRHSNVRKDATSLMRDVSKLRPKETGIIGSKPGFRRMHQVIQHAGRGTSVRDLRKHTAQVRDEQWENTLLLNQYFLLYEELTFAMNYGNIKRLEACYFPWICLFKATGKHKYSKRMIKHLLKLYYVYPEALRKAVRYSMLINPTGKPGCFRAVDWCMELNNLYTKIIYGGSSSNYTVKRIIKESILIQLFRDISEMFEENLQLTHLTAKHGDADMTATFREVLEYLRNEKTNEIIPGRRSAHEIADLLDKGQHMLHQATEADDEVTEETDHVDITAEDLEVDL</sequence>
<gene>
    <name evidence="1" type="ORF">NM688_g8849</name>
</gene>
<proteinExistence type="predicted"/>
<accession>A0ACC1RPB7</accession>
<evidence type="ECO:0000313" key="1">
    <source>
        <dbReference type="EMBL" id="KAJ3522613.1"/>
    </source>
</evidence>
<name>A0ACC1RPB7_9APHY</name>
<reference evidence="1" key="1">
    <citation type="submission" date="2022-07" db="EMBL/GenBank/DDBJ databases">
        <title>Genome Sequence of Phlebia brevispora.</title>
        <authorList>
            <person name="Buettner E."/>
        </authorList>
    </citation>
    <scope>NUCLEOTIDE SEQUENCE</scope>
    <source>
        <strain evidence="1">MPL23</strain>
    </source>
</reference>
<dbReference type="Proteomes" id="UP001148662">
    <property type="component" value="Unassembled WGS sequence"/>
</dbReference>
<keyword evidence="2" id="KW-1185">Reference proteome</keyword>
<protein>
    <submittedName>
        <fullName evidence="1">Uncharacterized protein</fullName>
    </submittedName>
</protein>
<organism evidence="1 2">
    <name type="scientific">Phlebia brevispora</name>
    <dbReference type="NCBI Taxonomy" id="194682"/>
    <lineage>
        <taxon>Eukaryota</taxon>
        <taxon>Fungi</taxon>
        <taxon>Dikarya</taxon>
        <taxon>Basidiomycota</taxon>
        <taxon>Agaricomycotina</taxon>
        <taxon>Agaricomycetes</taxon>
        <taxon>Polyporales</taxon>
        <taxon>Meruliaceae</taxon>
        <taxon>Phlebia</taxon>
    </lineage>
</organism>
<comment type="caution">
    <text evidence="1">The sequence shown here is derived from an EMBL/GenBank/DDBJ whole genome shotgun (WGS) entry which is preliminary data.</text>
</comment>
<dbReference type="EMBL" id="JANHOG010002518">
    <property type="protein sequence ID" value="KAJ3522613.1"/>
    <property type="molecule type" value="Genomic_DNA"/>
</dbReference>